<gene>
    <name evidence="1" type="ORF">LCGC14_2983040</name>
</gene>
<feature type="non-terminal residue" evidence="1">
    <location>
        <position position="75"/>
    </location>
</feature>
<dbReference type="EMBL" id="LAZR01060975">
    <property type="protein sequence ID" value="KKK64550.1"/>
    <property type="molecule type" value="Genomic_DNA"/>
</dbReference>
<organism evidence="1">
    <name type="scientific">marine sediment metagenome</name>
    <dbReference type="NCBI Taxonomy" id="412755"/>
    <lineage>
        <taxon>unclassified sequences</taxon>
        <taxon>metagenomes</taxon>
        <taxon>ecological metagenomes</taxon>
    </lineage>
</organism>
<comment type="caution">
    <text evidence="1">The sequence shown here is derived from an EMBL/GenBank/DDBJ whole genome shotgun (WGS) entry which is preliminary data.</text>
</comment>
<dbReference type="AlphaFoldDB" id="A0A0F8XTK0"/>
<name>A0A0F8XTK0_9ZZZZ</name>
<accession>A0A0F8XTK0</accession>
<reference evidence="1" key="1">
    <citation type="journal article" date="2015" name="Nature">
        <title>Complex archaea that bridge the gap between prokaryotes and eukaryotes.</title>
        <authorList>
            <person name="Spang A."/>
            <person name="Saw J.H."/>
            <person name="Jorgensen S.L."/>
            <person name="Zaremba-Niedzwiedzka K."/>
            <person name="Martijn J."/>
            <person name="Lind A.E."/>
            <person name="van Eijk R."/>
            <person name="Schleper C."/>
            <person name="Guy L."/>
            <person name="Ettema T.J."/>
        </authorList>
    </citation>
    <scope>NUCLEOTIDE SEQUENCE</scope>
</reference>
<protein>
    <submittedName>
        <fullName evidence="1">Uncharacterized protein</fullName>
    </submittedName>
</protein>
<evidence type="ECO:0000313" key="1">
    <source>
        <dbReference type="EMBL" id="KKK64550.1"/>
    </source>
</evidence>
<sequence>MGGLKGQSFLIDTVVYGLDLITNSVVLTERVIMTNEPNPLPTLTDRLLYNAKDTLDQIAINIMVNNAGNTNGPTP</sequence>
<proteinExistence type="predicted"/>